<name>K3WLY3_GLOUD</name>
<protein>
    <recommendedName>
        <fullName evidence="1">Complex 1 LYR protein domain-containing protein</fullName>
    </recommendedName>
</protein>
<dbReference type="CDD" id="cd20251">
    <property type="entry name" value="Complex1_LYR_SF"/>
    <property type="match status" value="1"/>
</dbReference>
<dbReference type="eggNOG" id="ENOG502SD8U">
    <property type="taxonomic scope" value="Eukaryota"/>
</dbReference>
<keyword evidence="3" id="KW-1185">Reference proteome</keyword>
<dbReference type="Pfam" id="PF05347">
    <property type="entry name" value="Complex1_LYR"/>
    <property type="match status" value="1"/>
</dbReference>
<sequence>MTEAKEVVRIYRRILKLAAQYPSIKRNAIIRDIKLEFRENKHLTDASAIHAKVQSARQGIVELSQYTNLNPSSMTWKVDVGREVGQGPPAGGPVVNAKVVGEK</sequence>
<reference evidence="2" key="3">
    <citation type="submission" date="2015-02" db="UniProtKB">
        <authorList>
            <consortium name="EnsemblProtists"/>
        </authorList>
    </citation>
    <scope>IDENTIFICATION</scope>
    <source>
        <strain evidence="2">DAOM BR144</strain>
    </source>
</reference>
<dbReference type="InterPro" id="IPR008011">
    <property type="entry name" value="Complex1_LYR_dom"/>
</dbReference>
<proteinExistence type="predicted"/>
<dbReference type="Proteomes" id="UP000019132">
    <property type="component" value="Unassembled WGS sequence"/>
</dbReference>
<dbReference type="EMBL" id="GL376625">
    <property type="status" value="NOT_ANNOTATED_CDS"/>
    <property type="molecule type" value="Genomic_DNA"/>
</dbReference>
<dbReference type="OMA" id="EKDPFGQ"/>
<evidence type="ECO:0000313" key="2">
    <source>
        <dbReference type="EnsemblProtists" id="PYU1_T005975"/>
    </source>
</evidence>
<organism evidence="2 3">
    <name type="scientific">Globisporangium ultimum (strain ATCC 200006 / CBS 805.95 / DAOM BR144)</name>
    <name type="common">Pythium ultimum</name>
    <dbReference type="NCBI Taxonomy" id="431595"/>
    <lineage>
        <taxon>Eukaryota</taxon>
        <taxon>Sar</taxon>
        <taxon>Stramenopiles</taxon>
        <taxon>Oomycota</taxon>
        <taxon>Peronosporomycetes</taxon>
        <taxon>Pythiales</taxon>
        <taxon>Pythiaceae</taxon>
        <taxon>Globisporangium</taxon>
    </lineage>
</organism>
<evidence type="ECO:0000259" key="1">
    <source>
        <dbReference type="Pfam" id="PF05347"/>
    </source>
</evidence>
<feature type="domain" description="Complex 1 LYR protein" evidence="1">
    <location>
        <begin position="5"/>
        <end position="58"/>
    </location>
</feature>
<dbReference type="HOGENOM" id="CLU_2228473_0_0_1"/>
<dbReference type="VEuPathDB" id="FungiDB:PYU1_G005963"/>
<dbReference type="AlphaFoldDB" id="K3WLY3"/>
<dbReference type="EnsemblProtists" id="PYU1_T005975">
    <property type="protein sequence ID" value="PYU1_T005975"/>
    <property type="gene ID" value="PYU1_G005963"/>
</dbReference>
<reference evidence="3" key="1">
    <citation type="journal article" date="2010" name="Genome Biol.">
        <title>Genome sequence of the necrotrophic plant pathogen Pythium ultimum reveals original pathogenicity mechanisms and effector repertoire.</title>
        <authorList>
            <person name="Levesque C.A."/>
            <person name="Brouwer H."/>
            <person name="Cano L."/>
            <person name="Hamilton J.P."/>
            <person name="Holt C."/>
            <person name="Huitema E."/>
            <person name="Raffaele S."/>
            <person name="Robideau G.P."/>
            <person name="Thines M."/>
            <person name="Win J."/>
            <person name="Zerillo M.M."/>
            <person name="Beakes G.W."/>
            <person name="Boore J.L."/>
            <person name="Busam D."/>
            <person name="Dumas B."/>
            <person name="Ferriera S."/>
            <person name="Fuerstenberg S.I."/>
            <person name="Gachon C.M."/>
            <person name="Gaulin E."/>
            <person name="Govers F."/>
            <person name="Grenville-Briggs L."/>
            <person name="Horner N."/>
            <person name="Hostetler J."/>
            <person name="Jiang R.H."/>
            <person name="Johnson J."/>
            <person name="Krajaejun T."/>
            <person name="Lin H."/>
            <person name="Meijer H.J."/>
            <person name="Moore B."/>
            <person name="Morris P."/>
            <person name="Phuntmart V."/>
            <person name="Puiu D."/>
            <person name="Shetty J."/>
            <person name="Stajich J.E."/>
            <person name="Tripathy S."/>
            <person name="Wawra S."/>
            <person name="van West P."/>
            <person name="Whitty B.R."/>
            <person name="Coutinho P.M."/>
            <person name="Henrissat B."/>
            <person name="Martin F."/>
            <person name="Thomas P.D."/>
            <person name="Tyler B.M."/>
            <person name="De Vries R.P."/>
            <person name="Kamoun S."/>
            <person name="Yandell M."/>
            <person name="Tisserat N."/>
            <person name="Buell C.R."/>
        </authorList>
    </citation>
    <scope>NUCLEOTIDE SEQUENCE</scope>
    <source>
        <strain evidence="3">DAOM:BR144</strain>
    </source>
</reference>
<reference evidence="3" key="2">
    <citation type="submission" date="2010-04" db="EMBL/GenBank/DDBJ databases">
        <authorList>
            <person name="Buell R."/>
            <person name="Hamilton J."/>
            <person name="Hostetler J."/>
        </authorList>
    </citation>
    <scope>NUCLEOTIDE SEQUENCE [LARGE SCALE GENOMIC DNA]</scope>
    <source>
        <strain evidence="3">DAOM:BR144</strain>
    </source>
</reference>
<accession>K3WLY3</accession>
<dbReference type="InParanoid" id="K3WLY3"/>
<evidence type="ECO:0000313" key="3">
    <source>
        <dbReference type="Proteomes" id="UP000019132"/>
    </source>
</evidence>